<proteinExistence type="predicted"/>
<reference evidence="1" key="1">
    <citation type="journal article" date="2021" name="Proc. Natl. Acad. Sci. U.S.A.">
        <title>A Catalog of Tens of Thousands of Viruses from Human Metagenomes Reveals Hidden Associations with Chronic Diseases.</title>
        <authorList>
            <person name="Tisza M.J."/>
            <person name="Buck C.B."/>
        </authorList>
    </citation>
    <scope>NUCLEOTIDE SEQUENCE</scope>
    <source>
        <strain evidence="1">CtLqe90</strain>
    </source>
</reference>
<accession>A0A8S5Q2P8</accession>
<organism evidence="1">
    <name type="scientific">Siphoviridae sp. ctLqe90</name>
    <dbReference type="NCBI Taxonomy" id="2825456"/>
    <lineage>
        <taxon>Viruses</taxon>
        <taxon>Duplodnaviria</taxon>
        <taxon>Heunggongvirae</taxon>
        <taxon>Uroviricota</taxon>
        <taxon>Caudoviricetes</taxon>
    </lineage>
</organism>
<dbReference type="EMBL" id="BK015564">
    <property type="protein sequence ID" value="DAE13280.1"/>
    <property type="molecule type" value="Genomic_DNA"/>
</dbReference>
<evidence type="ECO:0000313" key="1">
    <source>
        <dbReference type="EMBL" id="DAE13280.1"/>
    </source>
</evidence>
<sequence length="582" mass="64291">MYKSLDALINGFNEGAKASLTGAEYRNRQKGRAGQDVSNITGGGNKGYGTTRDALATFVEEAEKKGYSVYFRRNGSEIQAMLLPLDKEYKSTDWKKENNIKVSFAVGDGTGRIAGGRINQAEVATEFIPTGKLKEDGTPEVKGVKVMETAETLSVKDATSVLRNTDFTKSSSDQISHRLQSAANRAINKVSSVTMGSEAREDIQDSNTRYSGKLTELEAMRSTQYSIAREIQSTLNQKDVKEALSGYFTGNNEGYKANYNAFDPSKELTDAMANAWALAMKENLDPDTIADELVKFIMTSDAFKYYRKAAKEIGAAMPSDYTGESEGKFALGKNYTVSSRQYVPFGQGIDATQRSLSQAFDTLRLSEKALASREASSDAMSQVVTTTQQALDAGIDRTDITHKRYKSYSLTQKEFDEAERAYYQSFNPQMAGESDKDYTHRIDSMLKDMNDVALVTDKIITETESIQRNVSKATNTEDIVLDFLNQFGVDIDSLASGDYQTGSVIDINQTVGKDQFKMFSKDFSVNEGDLLVGLEKTDNGWKLLVDRLRQVEQGVKLVDEGGRRLTADAEKQHGVSKADFVK</sequence>
<name>A0A8S5Q2P8_9CAUD</name>
<protein>
    <submittedName>
        <fullName evidence="1">Uncharacterized protein</fullName>
    </submittedName>
</protein>